<dbReference type="RefSeq" id="WP_007472753.1">
    <property type="nucleotide sequence ID" value="NZ_ABCJ01000001.1"/>
</dbReference>
<comment type="similarity">
    <text evidence="1">Belongs to the transglycosylase Slt family.</text>
</comment>
<sequence>MKKFLFIFIFNIFLFADILNQNNLNVLRALDINEDFLYYKPLKEKYDEYYYRKKRYFINILENGYDILPIIRKSILKSNIPSPLISVAMAESYFTLNAKSHKKATGLWQFMPSTAKKFGLKIDEYVDERRDPIESTKAAIEYLKYLHKFFGKWYLAVMAYNAGEARVVEAVVRAKVDKLCNSLGKECKKNKKIKEYRKIIRDYQREGRKKFLPLYKLYKKLDYIQIDLEDLLRFQKGLKRQYLPKETRDYILKVLALSFLFSNDEFLKYSNSYILN</sequence>
<feature type="non-terminal residue" evidence="3">
    <location>
        <position position="276"/>
    </location>
</feature>
<dbReference type="InterPro" id="IPR008258">
    <property type="entry name" value="Transglycosylase_SLT_dom_1"/>
</dbReference>
<dbReference type="CDD" id="cd16894">
    <property type="entry name" value="MltD-like"/>
    <property type="match status" value="1"/>
</dbReference>
<feature type="domain" description="Transglycosylase SLT" evidence="2">
    <location>
        <begin position="73"/>
        <end position="172"/>
    </location>
</feature>
<dbReference type="Gene3D" id="1.10.530.10">
    <property type="match status" value="1"/>
</dbReference>
<evidence type="ECO:0000259" key="2">
    <source>
        <dbReference type="Pfam" id="PF01464"/>
    </source>
</evidence>
<dbReference type="SUPFAM" id="SSF53955">
    <property type="entry name" value="Lysozyme-like"/>
    <property type="match status" value="1"/>
</dbReference>
<dbReference type="AlphaFoldDB" id="A0AAI9AIF5"/>
<dbReference type="InterPro" id="IPR023346">
    <property type="entry name" value="Lysozyme-like_dom_sf"/>
</dbReference>
<evidence type="ECO:0000256" key="1">
    <source>
        <dbReference type="ARBA" id="ARBA00007734"/>
    </source>
</evidence>
<evidence type="ECO:0000313" key="4">
    <source>
        <dbReference type="Proteomes" id="UP000003288"/>
    </source>
</evidence>
<organism evidence="3 4">
    <name type="scientific">Caminibacter mediatlanticus TB-2</name>
    <dbReference type="NCBI Taxonomy" id="391592"/>
    <lineage>
        <taxon>Bacteria</taxon>
        <taxon>Pseudomonadati</taxon>
        <taxon>Campylobacterota</taxon>
        <taxon>Epsilonproteobacteria</taxon>
        <taxon>Nautiliales</taxon>
        <taxon>Nautiliaceae</taxon>
        <taxon>Caminibacter</taxon>
    </lineage>
</organism>
<dbReference type="PANTHER" id="PTHR37423:SF2">
    <property type="entry name" value="MEMBRANE-BOUND LYTIC MUREIN TRANSGLYCOSYLASE C"/>
    <property type="match status" value="1"/>
</dbReference>
<proteinExistence type="inferred from homology"/>
<dbReference type="Proteomes" id="UP000003288">
    <property type="component" value="Unassembled WGS sequence"/>
</dbReference>
<reference evidence="3 4" key="1">
    <citation type="journal article" date="2011" name="Stand. Genomic Sci.">
        <title>Draft genome sequence of Caminibacter mediatlanticus strain TB-2, an epsilonproteobacterium isolated from a deep-sea hydrothermal vent.</title>
        <authorList>
            <person name="Giovannelli D."/>
            <person name="Ferriera S."/>
            <person name="Johnson J."/>
            <person name="Kravitz S."/>
            <person name="Perez-Rodriguez I."/>
            <person name="Ricci J."/>
            <person name="O'Brien C."/>
            <person name="Voordeckers J.W."/>
            <person name="Bini E."/>
            <person name="Vetriani C."/>
        </authorList>
    </citation>
    <scope>NUCLEOTIDE SEQUENCE [LARGE SCALE GENOMIC DNA]</scope>
    <source>
        <strain evidence="3 4">TB-2</strain>
    </source>
</reference>
<protein>
    <submittedName>
        <fullName evidence="3">Regulatory protein dnir</fullName>
    </submittedName>
</protein>
<comment type="caution">
    <text evidence="3">The sequence shown here is derived from an EMBL/GenBank/DDBJ whole genome shotgun (WGS) entry which is preliminary data.</text>
</comment>
<dbReference type="Pfam" id="PF01464">
    <property type="entry name" value="SLT"/>
    <property type="match status" value="1"/>
</dbReference>
<name>A0AAI9AIF5_9BACT</name>
<dbReference type="EMBL" id="ABCJ01000001">
    <property type="protein sequence ID" value="EDM24120.1"/>
    <property type="molecule type" value="Genomic_DNA"/>
</dbReference>
<accession>A0AAI9AIF5</accession>
<evidence type="ECO:0000313" key="3">
    <source>
        <dbReference type="EMBL" id="EDM24120.1"/>
    </source>
</evidence>
<dbReference type="PANTHER" id="PTHR37423">
    <property type="entry name" value="SOLUBLE LYTIC MUREIN TRANSGLYCOSYLASE-RELATED"/>
    <property type="match status" value="1"/>
</dbReference>
<gene>
    <name evidence="3" type="ORF">CMTB2_01353</name>
</gene>